<dbReference type="RefSeq" id="WP_147258730.1">
    <property type="nucleotide sequence ID" value="NZ_VIWU01000001.1"/>
</dbReference>
<name>A0A561SYR7_9PSEU</name>
<dbReference type="OrthoDB" id="286404at2"/>
<dbReference type="InterPro" id="IPR002347">
    <property type="entry name" value="SDR_fam"/>
</dbReference>
<evidence type="ECO:0000256" key="2">
    <source>
        <dbReference type="ARBA" id="ARBA00023002"/>
    </source>
</evidence>
<dbReference type="Gene3D" id="3.40.50.720">
    <property type="entry name" value="NAD(P)-binding Rossmann-like Domain"/>
    <property type="match status" value="1"/>
</dbReference>
<dbReference type="PRINTS" id="PR00080">
    <property type="entry name" value="SDRFAMILY"/>
</dbReference>
<sequence length="242" mass="25704">MTNRFEGRRVAVIGATGGIGLAICESLAGQGAHVHGLDLKGLEALPAGVSGHQVDVTSEESVAAVVRALYADDDRPVDLVNSAGTVENVAAEDMPLAEFDRILAVNLRGVFLTCREFGRELLAHGGGAIVNIASMSGNAIVNHPQRQCAYNTSKAGVSALTRSLAVEWGPRGVRINTVSPGYVQTPLTMAKTDLHPQWMRETVLGRFAQPWEIAKAVEYFLSDDSAFCCGTELLIDGGFALR</sequence>
<keyword evidence="2" id="KW-0560">Oxidoreductase</keyword>
<dbReference type="AlphaFoldDB" id="A0A561SYR7"/>
<evidence type="ECO:0000313" key="4">
    <source>
        <dbReference type="Proteomes" id="UP000321261"/>
    </source>
</evidence>
<reference evidence="3 4" key="1">
    <citation type="submission" date="2019-06" db="EMBL/GenBank/DDBJ databases">
        <title>Sequencing the genomes of 1000 actinobacteria strains.</title>
        <authorList>
            <person name="Klenk H.-P."/>
        </authorList>
    </citation>
    <scope>NUCLEOTIDE SEQUENCE [LARGE SCALE GENOMIC DNA]</scope>
    <source>
        <strain evidence="3 4">DSM 45671</strain>
    </source>
</reference>
<accession>A0A561SYR7</accession>
<dbReference type="EMBL" id="VIWU01000001">
    <property type="protein sequence ID" value="TWF79973.1"/>
    <property type="molecule type" value="Genomic_DNA"/>
</dbReference>
<dbReference type="SUPFAM" id="SSF51735">
    <property type="entry name" value="NAD(P)-binding Rossmann-fold domains"/>
    <property type="match status" value="1"/>
</dbReference>
<keyword evidence="4" id="KW-1185">Reference proteome</keyword>
<proteinExistence type="inferred from homology"/>
<evidence type="ECO:0000313" key="3">
    <source>
        <dbReference type="EMBL" id="TWF79973.1"/>
    </source>
</evidence>
<dbReference type="Pfam" id="PF13561">
    <property type="entry name" value="adh_short_C2"/>
    <property type="match status" value="1"/>
</dbReference>
<dbReference type="PRINTS" id="PR00081">
    <property type="entry name" value="GDHRDH"/>
</dbReference>
<gene>
    <name evidence="3" type="ORF">FHX44_115910</name>
</gene>
<dbReference type="GO" id="GO:0016616">
    <property type="term" value="F:oxidoreductase activity, acting on the CH-OH group of donors, NAD or NADP as acceptor"/>
    <property type="evidence" value="ECO:0007669"/>
    <property type="project" value="TreeGrafter"/>
</dbReference>
<dbReference type="PANTHER" id="PTHR42760:SF115">
    <property type="entry name" value="3-OXOACYL-[ACYL-CARRIER-PROTEIN] REDUCTASE FABG"/>
    <property type="match status" value="1"/>
</dbReference>
<dbReference type="InterPro" id="IPR036291">
    <property type="entry name" value="NAD(P)-bd_dom_sf"/>
</dbReference>
<dbReference type="Proteomes" id="UP000321261">
    <property type="component" value="Unassembled WGS sequence"/>
</dbReference>
<organism evidence="3 4">
    <name type="scientific">Pseudonocardia hierapolitana</name>
    <dbReference type="NCBI Taxonomy" id="1128676"/>
    <lineage>
        <taxon>Bacteria</taxon>
        <taxon>Bacillati</taxon>
        <taxon>Actinomycetota</taxon>
        <taxon>Actinomycetes</taxon>
        <taxon>Pseudonocardiales</taxon>
        <taxon>Pseudonocardiaceae</taxon>
        <taxon>Pseudonocardia</taxon>
    </lineage>
</organism>
<comment type="caution">
    <text evidence="3">The sequence shown here is derived from an EMBL/GenBank/DDBJ whole genome shotgun (WGS) entry which is preliminary data.</text>
</comment>
<protein>
    <submittedName>
        <fullName evidence="3">NAD(P)-dependent dehydrogenase (Short-subunit alcohol dehydrogenase family)</fullName>
    </submittedName>
</protein>
<comment type="similarity">
    <text evidence="1">Belongs to the short-chain dehydrogenases/reductases (SDR) family.</text>
</comment>
<dbReference type="FunFam" id="3.40.50.720:FF:000084">
    <property type="entry name" value="Short-chain dehydrogenase reductase"/>
    <property type="match status" value="1"/>
</dbReference>
<evidence type="ECO:0000256" key="1">
    <source>
        <dbReference type="ARBA" id="ARBA00006484"/>
    </source>
</evidence>
<dbReference type="PANTHER" id="PTHR42760">
    <property type="entry name" value="SHORT-CHAIN DEHYDROGENASES/REDUCTASES FAMILY MEMBER"/>
    <property type="match status" value="1"/>
</dbReference>